<comment type="catalytic activity">
    <reaction evidence="5">
        <text>a quinone + NADH + 5 H(+)(in) = a quinol + NAD(+) + 4 H(+)(out)</text>
        <dbReference type="Rhea" id="RHEA:57888"/>
        <dbReference type="ChEBI" id="CHEBI:15378"/>
        <dbReference type="ChEBI" id="CHEBI:24646"/>
        <dbReference type="ChEBI" id="CHEBI:57540"/>
        <dbReference type="ChEBI" id="CHEBI:57945"/>
        <dbReference type="ChEBI" id="CHEBI:132124"/>
    </reaction>
</comment>
<reference evidence="8 9" key="1">
    <citation type="submission" date="2023-03" db="EMBL/GenBank/DDBJ databases">
        <title>Bacillus Genome Sequencing.</title>
        <authorList>
            <person name="Dunlap C."/>
        </authorList>
    </citation>
    <scope>NUCLEOTIDE SEQUENCE [LARGE SCALE GENOMIC DNA]</scope>
    <source>
        <strain evidence="8 9">NRS-1717</strain>
    </source>
</reference>
<name>A0ABU6P3G0_9BACI</name>
<feature type="transmembrane region" description="Helical" evidence="5">
    <location>
        <begin position="111"/>
        <end position="127"/>
    </location>
</feature>
<proteinExistence type="inferred from homology"/>
<evidence type="ECO:0000313" key="8">
    <source>
        <dbReference type="EMBL" id="MED4403894.1"/>
    </source>
</evidence>
<feature type="transmembrane region" description="Helical" evidence="5">
    <location>
        <begin position="81"/>
        <end position="99"/>
    </location>
</feature>
<keyword evidence="5" id="KW-0874">Quinone</keyword>
<evidence type="ECO:0000256" key="6">
    <source>
        <dbReference type="RuleBase" id="RU000320"/>
    </source>
</evidence>
<dbReference type="NCBIfam" id="NF004446">
    <property type="entry name" value="PRK05777.2-4"/>
    <property type="match status" value="1"/>
</dbReference>
<feature type="transmembrane region" description="Helical" evidence="5">
    <location>
        <begin position="208"/>
        <end position="228"/>
    </location>
</feature>
<evidence type="ECO:0000256" key="5">
    <source>
        <dbReference type="HAMAP-Rule" id="MF_00445"/>
    </source>
</evidence>
<feature type="transmembrane region" description="Helical" evidence="5">
    <location>
        <begin position="314"/>
        <end position="336"/>
    </location>
</feature>
<evidence type="ECO:0000256" key="3">
    <source>
        <dbReference type="ARBA" id="ARBA00022989"/>
    </source>
</evidence>
<evidence type="ECO:0000256" key="1">
    <source>
        <dbReference type="ARBA" id="ARBA00004651"/>
    </source>
</evidence>
<keyword evidence="5" id="KW-1003">Cell membrane</keyword>
<feature type="transmembrane region" description="Helical" evidence="5">
    <location>
        <begin position="384"/>
        <end position="411"/>
    </location>
</feature>
<evidence type="ECO:0000256" key="4">
    <source>
        <dbReference type="ARBA" id="ARBA00023136"/>
    </source>
</evidence>
<keyword evidence="5" id="KW-1278">Translocase</keyword>
<comment type="caution">
    <text evidence="8">The sequence shown here is derived from an EMBL/GenBank/DDBJ whole genome shotgun (WGS) entry which is preliminary data.</text>
</comment>
<protein>
    <recommendedName>
        <fullName evidence="5">NADH-quinone oxidoreductase subunit N</fullName>
        <ecNumber evidence="5">7.1.1.-</ecNumber>
    </recommendedName>
    <alternativeName>
        <fullName evidence="5">NADH dehydrogenase I subunit N</fullName>
    </alternativeName>
    <alternativeName>
        <fullName evidence="5">NDH-1 subunit N</fullName>
    </alternativeName>
</protein>
<dbReference type="EC" id="7.1.1.-" evidence="5"/>
<comment type="subunit">
    <text evidence="5">NDH-1 is composed of 14 different subunits. Subunits NuoA, H, J, K, L, M, N constitute the membrane sector of the complex.</text>
</comment>
<feature type="transmembrane region" description="Helical" evidence="5">
    <location>
        <begin position="42"/>
        <end position="61"/>
    </location>
</feature>
<comment type="subcellular location">
    <subcellularLocation>
        <location evidence="1 5">Cell membrane</location>
        <topology evidence="1 5">Multi-pass membrane protein</topology>
    </subcellularLocation>
    <subcellularLocation>
        <location evidence="6">Membrane</location>
        <topology evidence="6">Multi-pass membrane protein</topology>
    </subcellularLocation>
</comment>
<dbReference type="InterPro" id="IPR010096">
    <property type="entry name" value="NADH-Q_OxRdtase_suN/2"/>
</dbReference>
<feature type="transmembrane region" description="Helical" evidence="5">
    <location>
        <begin position="6"/>
        <end position="30"/>
    </location>
</feature>
<dbReference type="Pfam" id="PF00361">
    <property type="entry name" value="Proton_antipo_M"/>
    <property type="match status" value="1"/>
</dbReference>
<feature type="transmembrane region" description="Helical" evidence="5">
    <location>
        <begin position="283"/>
        <end position="302"/>
    </location>
</feature>
<dbReference type="InterPro" id="IPR001750">
    <property type="entry name" value="ND/Mrp_TM"/>
</dbReference>
<evidence type="ECO:0000259" key="7">
    <source>
        <dbReference type="Pfam" id="PF00361"/>
    </source>
</evidence>
<keyword evidence="5" id="KW-0813">Transport</keyword>
<dbReference type="GeneID" id="301141620"/>
<feature type="transmembrane region" description="Helical" evidence="5">
    <location>
        <begin position="342"/>
        <end position="363"/>
    </location>
</feature>
<keyword evidence="2 5" id="KW-0812">Transmembrane</keyword>
<keyword evidence="5" id="KW-0520">NAD</keyword>
<evidence type="ECO:0000313" key="9">
    <source>
        <dbReference type="Proteomes" id="UP001342826"/>
    </source>
</evidence>
<gene>
    <name evidence="5 8" type="primary">nuoN</name>
    <name evidence="8" type="ORF">P9271_21580</name>
</gene>
<dbReference type="GO" id="GO:0050136">
    <property type="term" value="F:NADH dehydrogenase (quinone) (non-electrogenic) activity"/>
    <property type="evidence" value="ECO:0007669"/>
    <property type="project" value="UniProtKB-EC"/>
</dbReference>
<feature type="transmembrane region" description="Helical" evidence="5">
    <location>
        <begin position="423"/>
        <end position="443"/>
    </location>
</feature>
<accession>A0ABU6P3G0</accession>
<dbReference type="RefSeq" id="WP_066230855.1">
    <property type="nucleotide sequence ID" value="NZ_JARTFQ010000009.1"/>
</dbReference>
<feature type="transmembrane region" description="Helical" evidence="5">
    <location>
        <begin position="166"/>
        <end position="188"/>
    </location>
</feature>
<comment type="function">
    <text evidence="5">NDH-1 shuttles electrons from NADH, via FMN and iron-sulfur (Fe-S) centers, to quinones in the respiratory chain. The immediate electron acceptor for the enzyme in this species is believed to be a menaquinone. Couples the redox reaction to proton translocation (for every two electrons transferred, four hydrogen ions are translocated across the cytoplasmic membrane), and thus conserves the redox energy in a proton gradient.</text>
</comment>
<dbReference type="NCBIfam" id="TIGR01770">
    <property type="entry name" value="NDH_I_N"/>
    <property type="match status" value="1"/>
</dbReference>
<sequence length="491" mass="54700">MDVETFLSFNWFVMIPEFIILGFAAALSVIDLFLNRRKSRKWLGVCGLLGIVLAFISLLLLESNGTVILYDTFVFDSFAKSFKALLLIGTAVVFILVLNENWDGLDEKRGEFYYLFLTALLGAMFMASSRDLITLFIGLELLSLSTYILVGIRTKNKKANEASIKYFINGAIATAITLFGMSYLYGMTGTTSLDTMKLVLANVNEPDHLYILALSFLIMFIGLSFKIATVPFHMWAPDVYEGAQISVTAFLSVISKTAGFILILRLFLTVFDVIQVNPSETMLTALQSFLVVLSALTMIIGNTVALKQKNIKRMFAYSAIAHAGYILVAFSSFSNVFYFDTIWFYLFAYLLMNLGAFAVIQFVCGEARTDNISAFAGLIKRSPYAALAMTIFILSLAGIPGTVGFIAKISIFLSALTANTPQLLLAVVMIGTTIISYIYYFGILTQIYFREHETYHKIYISKSIFIVLFICIAGTLVFGIFPNTIYPLFYI</sequence>
<dbReference type="EMBL" id="JARTFS010000020">
    <property type="protein sequence ID" value="MED4403894.1"/>
    <property type="molecule type" value="Genomic_DNA"/>
</dbReference>
<keyword evidence="9" id="KW-1185">Reference proteome</keyword>
<keyword evidence="4 5" id="KW-0472">Membrane</keyword>
<keyword evidence="8" id="KW-0560">Oxidoreductase</keyword>
<feature type="transmembrane region" description="Helical" evidence="5">
    <location>
        <begin position="249"/>
        <end position="271"/>
    </location>
</feature>
<feature type="domain" description="NADH:quinone oxidoreductase/Mrp antiporter transmembrane" evidence="7">
    <location>
        <begin position="129"/>
        <end position="429"/>
    </location>
</feature>
<dbReference type="HAMAP" id="MF_00445">
    <property type="entry name" value="NDH1_NuoN_1"/>
    <property type="match status" value="1"/>
</dbReference>
<feature type="transmembrane region" description="Helical" evidence="5">
    <location>
        <begin position="133"/>
        <end position="154"/>
    </location>
</feature>
<feature type="transmembrane region" description="Helical" evidence="5">
    <location>
        <begin position="464"/>
        <end position="489"/>
    </location>
</feature>
<evidence type="ECO:0000256" key="2">
    <source>
        <dbReference type="ARBA" id="ARBA00022692"/>
    </source>
</evidence>
<keyword evidence="3 5" id="KW-1133">Transmembrane helix</keyword>
<organism evidence="8 9">
    <name type="scientific">Metabacillus fastidiosus</name>
    <dbReference type="NCBI Taxonomy" id="1458"/>
    <lineage>
        <taxon>Bacteria</taxon>
        <taxon>Bacillati</taxon>
        <taxon>Bacillota</taxon>
        <taxon>Bacilli</taxon>
        <taxon>Bacillales</taxon>
        <taxon>Bacillaceae</taxon>
        <taxon>Metabacillus</taxon>
    </lineage>
</organism>
<dbReference type="Proteomes" id="UP001342826">
    <property type="component" value="Unassembled WGS sequence"/>
</dbReference>
<comment type="similarity">
    <text evidence="5">Belongs to the complex I subunit 2 family.</text>
</comment>
<dbReference type="PANTHER" id="PTHR22773">
    <property type="entry name" value="NADH DEHYDROGENASE"/>
    <property type="match status" value="1"/>
</dbReference>